<dbReference type="GO" id="GO:0004497">
    <property type="term" value="F:monooxygenase activity"/>
    <property type="evidence" value="ECO:0007669"/>
    <property type="project" value="UniProtKB-KW"/>
</dbReference>
<organism evidence="11 12">
    <name type="scientific">Morus notabilis</name>
    <dbReference type="NCBI Taxonomy" id="981085"/>
    <lineage>
        <taxon>Eukaryota</taxon>
        <taxon>Viridiplantae</taxon>
        <taxon>Streptophyta</taxon>
        <taxon>Embryophyta</taxon>
        <taxon>Tracheophyta</taxon>
        <taxon>Spermatophyta</taxon>
        <taxon>Magnoliopsida</taxon>
        <taxon>eudicotyledons</taxon>
        <taxon>Gunneridae</taxon>
        <taxon>Pentapetalae</taxon>
        <taxon>rosids</taxon>
        <taxon>fabids</taxon>
        <taxon>Rosales</taxon>
        <taxon>Moraceae</taxon>
        <taxon>Moreae</taxon>
        <taxon>Morus</taxon>
    </lineage>
</organism>
<protein>
    <submittedName>
        <fullName evidence="11">Uncharacterized protein</fullName>
    </submittedName>
</protein>
<dbReference type="GO" id="GO:0020037">
    <property type="term" value="F:heme binding"/>
    <property type="evidence" value="ECO:0007669"/>
    <property type="project" value="InterPro"/>
</dbReference>
<keyword evidence="3" id="KW-0349">Heme</keyword>
<evidence type="ECO:0000256" key="9">
    <source>
        <dbReference type="ARBA" id="ARBA00023033"/>
    </source>
</evidence>
<evidence type="ECO:0000256" key="5">
    <source>
        <dbReference type="ARBA" id="ARBA00022723"/>
    </source>
</evidence>
<keyword evidence="6" id="KW-1133">Transmembrane helix</keyword>
<evidence type="ECO:0000313" key="11">
    <source>
        <dbReference type="EMBL" id="EXC07351.1"/>
    </source>
</evidence>
<dbReference type="EMBL" id="KE345585">
    <property type="protein sequence ID" value="EXC07351.1"/>
    <property type="molecule type" value="Genomic_DNA"/>
</dbReference>
<dbReference type="SUPFAM" id="SSF48264">
    <property type="entry name" value="Cytochrome P450"/>
    <property type="match status" value="1"/>
</dbReference>
<evidence type="ECO:0000256" key="10">
    <source>
        <dbReference type="ARBA" id="ARBA00023136"/>
    </source>
</evidence>
<evidence type="ECO:0000256" key="4">
    <source>
        <dbReference type="ARBA" id="ARBA00022692"/>
    </source>
</evidence>
<dbReference type="Gene3D" id="1.20.930.50">
    <property type="match status" value="1"/>
</dbReference>
<keyword evidence="4" id="KW-0812">Transmembrane</keyword>
<dbReference type="GO" id="GO:0016705">
    <property type="term" value="F:oxidoreductase activity, acting on paired donors, with incorporation or reduction of molecular oxygen"/>
    <property type="evidence" value="ECO:0007669"/>
    <property type="project" value="InterPro"/>
</dbReference>
<keyword evidence="7" id="KW-0560">Oxidoreductase</keyword>
<dbReference type="InterPro" id="IPR036396">
    <property type="entry name" value="Cyt_P450_sf"/>
</dbReference>
<dbReference type="STRING" id="981085.W9RT97"/>
<evidence type="ECO:0000256" key="7">
    <source>
        <dbReference type="ARBA" id="ARBA00023002"/>
    </source>
</evidence>
<keyword evidence="10" id="KW-0472">Membrane</keyword>
<comment type="subcellular location">
    <subcellularLocation>
        <location evidence="2">Membrane</location>
    </subcellularLocation>
</comment>
<evidence type="ECO:0000256" key="8">
    <source>
        <dbReference type="ARBA" id="ARBA00023004"/>
    </source>
</evidence>
<dbReference type="Proteomes" id="UP000030645">
    <property type="component" value="Unassembled WGS sequence"/>
</dbReference>
<dbReference type="GO" id="GO:0005506">
    <property type="term" value="F:iron ion binding"/>
    <property type="evidence" value="ECO:0007669"/>
    <property type="project" value="InterPro"/>
</dbReference>
<name>W9RT97_9ROSA</name>
<dbReference type="eggNOG" id="KOG0156">
    <property type="taxonomic scope" value="Eukaryota"/>
</dbReference>
<evidence type="ECO:0000313" key="12">
    <source>
        <dbReference type="Proteomes" id="UP000030645"/>
    </source>
</evidence>
<keyword evidence="5" id="KW-0479">Metal-binding</keyword>
<keyword evidence="12" id="KW-1185">Reference proteome</keyword>
<evidence type="ECO:0000256" key="3">
    <source>
        <dbReference type="ARBA" id="ARBA00022617"/>
    </source>
</evidence>
<sequence length="102" mass="11748">MAKDYFTTNDKFFANRPKAVALEHMAYNYAMFGFSSYGSYWRHLRKIATLELLSSHRLQMLSHIRKIGGEGGHKGYMKNGIRTSCKSGYEKVVWALNPKHEA</sequence>
<dbReference type="PANTHER" id="PTHR47947">
    <property type="entry name" value="CYTOCHROME P450 82C3-RELATED"/>
    <property type="match status" value="1"/>
</dbReference>
<keyword evidence="9" id="KW-0503">Monooxygenase</keyword>
<keyword evidence="8" id="KW-0408">Iron</keyword>
<dbReference type="PANTHER" id="PTHR47947:SF26">
    <property type="entry name" value="CYTOCHROME P450"/>
    <property type="match status" value="1"/>
</dbReference>
<evidence type="ECO:0000256" key="2">
    <source>
        <dbReference type="ARBA" id="ARBA00004370"/>
    </source>
</evidence>
<reference evidence="12" key="1">
    <citation type="submission" date="2013-01" db="EMBL/GenBank/DDBJ databases">
        <title>Draft Genome Sequence of a Mulberry Tree, Morus notabilis C.K. Schneid.</title>
        <authorList>
            <person name="He N."/>
            <person name="Zhao S."/>
        </authorList>
    </citation>
    <scope>NUCLEOTIDE SEQUENCE</scope>
</reference>
<comment type="cofactor">
    <cofactor evidence="1">
        <name>heme</name>
        <dbReference type="ChEBI" id="CHEBI:30413"/>
    </cofactor>
</comment>
<evidence type="ECO:0000256" key="1">
    <source>
        <dbReference type="ARBA" id="ARBA00001971"/>
    </source>
</evidence>
<proteinExistence type="predicted"/>
<dbReference type="InterPro" id="IPR050651">
    <property type="entry name" value="Plant_Cytochrome_P450_Monoox"/>
</dbReference>
<dbReference type="AlphaFoldDB" id="W9RT97"/>
<gene>
    <name evidence="11" type="ORF">L484_021259</name>
</gene>
<accession>W9RT97</accession>
<evidence type="ECO:0000256" key="6">
    <source>
        <dbReference type="ARBA" id="ARBA00022989"/>
    </source>
</evidence>
<dbReference type="GO" id="GO:0016020">
    <property type="term" value="C:membrane"/>
    <property type="evidence" value="ECO:0007669"/>
    <property type="project" value="UniProtKB-SubCell"/>
</dbReference>